<protein>
    <submittedName>
        <fullName evidence="5">Glycerol-3-phosphate cytidylyltransferase</fullName>
    </submittedName>
</protein>
<dbReference type="RefSeq" id="WP_117997475.1">
    <property type="nucleotide sequence ID" value="NZ_QRWI01000010.1"/>
</dbReference>
<dbReference type="Pfam" id="PF01408">
    <property type="entry name" value="GFO_IDH_MocA"/>
    <property type="match status" value="1"/>
</dbReference>
<proteinExistence type="predicted"/>
<evidence type="ECO:0000313" key="5">
    <source>
        <dbReference type="EMBL" id="RHE31674.1"/>
    </source>
</evidence>
<dbReference type="PANTHER" id="PTHR43793">
    <property type="entry name" value="FAD SYNTHASE"/>
    <property type="match status" value="1"/>
</dbReference>
<comment type="caution">
    <text evidence="5">The sequence shown here is derived from an EMBL/GenBank/DDBJ whole genome shotgun (WGS) entry which is preliminary data.</text>
</comment>
<feature type="domain" description="Cytidyltransferase-like" evidence="4">
    <location>
        <begin position="5"/>
        <end position="125"/>
    </location>
</feature>
<accession>A0A414IT38</accession>
<dbReference type="Gene3D" id="3.40.50.620">
    <property type="entry name" value="HUPs"/>
    <property type="match status" value="1"/>
</dbReference>
<keyword evidence="2 5" id="KW-0548">Nucleotidyltransferase</keyword>
<dbReference type="Gene3D" id="3.30.360.10">
    <property type="entry name" value="Dihydrodipicolinate Reductase, domain 2"/>
    <property type="match status" value="1"/>
</dbReference>
<dbReference type="PANTHER" id="PTHR43793:SF1">
    <property type="entry name" value="FAD SYNTHASE"/>
    <property type="match status" value="1"/>
</dbReference>
<dbReference type="InterPro" id="IPR000683">
    <property type="entry name" value="Gfo/Idh/MocA-like_OxRdtase_N"/>
</dbReference>
<dbReference type="InterPro" id="IPR050385">
    <property type="entry name" value="Archaeal_FAD_synthase"/>
</dbReference>
<dbReference type="SUPFAM" id="SSF52374">
    <property type="entry name" value="Nucleotidylyl transferase"/>
    <property type="match status" value="1"/>
</dbReference>
<keyword evidence="1 5" id="KW-0808">Transferase</keyword>
<evidence type="ECO:0000256" key="1">
    <source>
        <dbReference type="ARBA" id="ARBA00022679"/>
    </source>
</evidence>
<dbReference type="NCBIfam" id="TIGR00125">
    <property type="entry name" value="cyt_tran_rel"/>
    <property type="match status" value="1"/>
</dbReference>
<sequence>MKKVITYGTYDMLHKGHIRLLERARALGDYLIVGVTSDTFDRARGKINVKQSLQERMEAIKATGLADEVIVEEYEGQKIDDIRRYDIDIFTVGSDWRGKFDYLKEYCEVCYLERTKGISSSELRTEERKIRIGLIGDLASEINKFVNESKYVNGAEVVGIYNPLGTGKIDTIQEFKDFDVLLSTVDALYIAMNSFSSYRFIKSALKCKKHVLVESPITMEYCKIEELFQLAKDNKCILMESIKTAYSLAFSRLILLVKSGMIGDVISIDSTCTSLRKNKKDKRGSLQSWGPYGLLSIFSFLGTNYIKKEIYTKLDCEGHDIFTKINFYFDGAVASMKVADGIKSEGELIISGSKGYVYVPAPWWKTDYFEIRQEHIEDNKRYFYQLEGEGIRYMIVCFLKAIKTGRGDFYISKDISKEVSKIMDDFCGKKNVVYL</sequence>
<evidence type="ECO:0000256" key="2">
    <source>
        <dbReference type="ARBA" id="ARBA00022695"/>
    </source>
</evidence>
<feature type="domain" description="Gfo/Idh/MocA-like oxidoreductase N-terminal" evidence="3">
    <location>
        <begin position="153"/>
        <end position="239"/>
    </location>
</feature>
<dbReference type="EMBL" id="QSKC01000011">
    <property type="protein sequence ID" value="RHE31674.1"/>
    <property type="molecule type" value="Genomic_DNA"/>
</dbReference>
<dbReference type="SUPFAM" id="SSF55347">
    <property type="entry name" value="Glyceraldehyde-3-phosphate dehydrogenase-like, C-terminal domain"/>
    <property type="match status" value="1"/>
</dbReference>
<evidence type="ECO:0000313" key="6">
    <source>
        <dbReference type="Proteomes" id="UP000285290"/>
    </source>
</evidence>
<dbReference type="Pfam" id="PF01467">
    <property type="entry name" value="CTP_transf_like"/>
    <property type="match status" value="1"/>
</dbReference>
<organism evidence="5 6">
    <name type="scientific">Agathobacter rectalis</name>
    <dbReference type="NCBI Taxonomy" id="39491"/>
    <lineage>
        <taxon>Bacteria</taxon>
        <taxon>Bacillati</taxon>
        <taxon>Bacillota</taxon>
        <taxon>Clostridia</taxon>
        <taxon>Lachnospirales</taxon>
        <taxon>Lachnospiraceae</taxon>
        <taxon>Agathobacter</taxon>
    </lineage>
</organism>
<name>A0A414IT38_9FIRM</name>
<dbReference type="Gene3D" id="3.40.50.720">
    <property type="entry name" value="NAD(P)-binding Rossmann-like Domain"/>
    <property type="match status" value="1"/>
</dbReference>
<dbReference type="InterPro" id="IPR014729">
    <property type="entry name" value="Rossmann-like_a/b/a_fold"/>
</dbReference>
<evidence type="ECO:0000259" key="4">
    <source>
        <dbReference type="Pfam" id="PF01467"/>
    </source>
</evidence>
<dbReference type="InterPro" id="IPR036291">
    <property type="entry name" value="NAD(P)-bd_dom_sf"/>
</dbReference>
<reference evidence="5 6" key="1">
    <citation type="submission" date="2018-08" db="EMBL/GenBank/DDBJ databases">
        <title>A genome reference for cultivated species of the human gut microbiota.</title>
        <authorList>
            <person name="Zou Y."/>
            <person name="Xue W."/>
            <person name="Luo G."/>
        </authorList>
    </citation>
    <scope>NUCLEOTIDE SEQUENCE [LARGE SCALE GENOMIC DNA]</scope>
    <source>
        <strain evidence="5 6">AM29-10</strain>
    </source>
</reference>
<gene>
    <name evidence="5" type="ORF">DW753_09755</name>
</gene>
<dbReference type="GO" id="GO:0000166">
    <property type="term" value="F:nucleotide binding"/>
    <property type="evidence" value="ECO:0007669"/>
    <property type="project" value="InterPro"/>
</dbReference>
<dbReference type="InterPro" id="IPR004821">
    <property type="entry name" value="Cyt_trans-like"/>
</dbReference>
<dbReference type="AlphaFoldDB" id="A0A414IT38"/>
<evidence type="ECO:0000259" key="3">
    <source>
        <dbReference type="Pfam" id="PF01408"/>
    </source>
</evidence>
<dbReference type="Proteomes" id="UP000285290">
    <property type="component" value="Unassembled WGS sequence"/>
</dbReference>
<dbReference type="SUPFAM" id="SSF51735">
    <property type="entry name" value="NAD(P)-binding Rossmann-fold domains"/>
    <property type="match status" value="1"/>
</dbReference>
<dbReference type="GO" id="GO:0016779">
    <property type="term" value="F:nucleotidyltransferase activity"/>
    <property type="evidence" value="ECO:0007669"/>
    <property type="project" value="UniProtKB-KW"/>
</dbReference>